<dbReference type="EMBL" id="MK814760">
    <property type="protein sequence ID" value="QGT55157.1"/>
    <property type="molecule type" value="Genomic_DNA"/>
</dbReference>
<organism evidence="2 3">
    <name type="scientific">Gordonia phage Forza</name>
    <dbReference type="NCBI Taxonomy" id="2571247"/>
    <lineage>
        <taxon>Viruses</taxon>
        <taxon>Duplodnaviria</taxon>
        <taxon>Heunggongvirae</taxon>
        <taxon>Uroviricota</taxon>
        <taxon>Caudoviricetes</taxon>
        <taxon>Forzavirus</taxon>
        <taxon>Forzavirus forza</taxon>
    </lineage>
</organism>
<proteinExistence type="predicted"/>
<evidence type="ECO:0000313" key="3">
    <source>
        <dbReference type="Proteomes" id="UP000423482"/>
    </source>
</evidence>
<gene>
    <name evidence="2" type="primary">196</name>
    <name evidence="1" type="synonym">3</name>
    <name evidence="2" type="ORF">SEA_FORZA_196</name>
    <name evidence="1" type="ORF">SEA_FORZA_3</name>
</gene>
<evidence type="ECO:0000313" key="1">
    <source>
        <dbReference type="EMBL" id="QGT54996.1"/>
    </source>
</evidence>
<dbReference type="KEGG" id="vg:77924561"/>
<name>A0A650EYB5_9CAUD</name>
<accession>A0A650EYB5</accession>
<dbReference type="RefSeq" id="YP_010649044.1">
    <property type="nucleotide sequence ID" value="NC_070763.1"/>
</dbReference>
<evidence type="ECO:0000313" key="2">
    <source>
        <dbReference type="EMBL" id="QGT55157.1"/>
    </source>
</evidence>
<keyword evidence="3" id="KW-1185">Reference proteome</keyword>
<dbReference type="EMBL" id="MK814760">
    <property type="protein sequence ID" value="QGT54996.1"/>
    <property type="molecule type" value="Genomic_DNA"/>
</dbReference>
<dbReference type="Proteomes" id="UP000423482">
    <property type="component" value="Segment"/>
</dbReference>
<dbReference type="GeneID" id="77924561"/>
<reference evidence="2 3" key="1">
    <citation type="submission" date="2019-04" db="EMBL/GenBank/DDBJ databases">
        <authorList>
            <person name="Pope W.H."/>
            <person name="Garlena R.A."/>
            <person name="Russell D.A."/>
            <person name="Jacobs-Sera D."/>
            <person name="Hatfull G.F."/>
        </authorList>
    </citation>
    <scope>NUCLEOTIDE SEQUENCE [LARGE SCALE GENOMIC DNA]</scope>
</reference>
<sequence>MKHWSKKTYTPEQARKKALELSTVSLSQAMHGGKCPSLMQCTYCPIKYETASDGKTDRFTLVIKVADSPDAVSRLANHIYERHLHII</sequence>
<protein>
    <submittedName>
        <fullName evidence="2">Uncharacterized protein</fullName>
    </submittedName>
</protein>